<keyword evidence="3" id="KW-1185">Reference proteome</keyword>
<keyword evidence="1" id="KW-0812">Transmembrane</keyword>
<organism evidence="2 3">
    <name type="scientific">Ogataea polymorpha</name>
    <dbReference type="NCBI Taxonomy" id="460523"/>
    <lineage>
        <taxon>Eukaryota</taxon>
        <taxon>Fungi</taxon>
        <taxon>Dikarya</taxon>
        <taxon>Ascomycota</taxon>
        <taxon>Saccharomycotina</taxon>
        <taxon>Pichiomycetes</taxon>
        <taxon>Pichiales</taxon>
        <taxon>Pichiaceae</taxon>
        <taxon>Ogataea</taxon>
    </lineage>
</organism>
<comment type="caution">
    <text evidence="2">The sequence shown here is derived from an EMBL/GenBank/DDBJ whole genome shotgun (WGS) entry which is preliminary data.</text>
</comment>
<reference evidence="2" key="1">
    <citation type="journal article" date="2021" name="Open Biol.">
        <title>Shared evolutionary footprints suggest mitochondrial oxidative damage underlies multiple complex I losses in fungi.</title>
        <authorList>
            <person name="Schikora-Tamarit M.A."/>
            <person name="Marcet-Houben M."/>
            <person name="Nosek J."/>
            <person name="Gabaldon T."/>
        </authorList>
    </citation>
    <scope>NUCLEOTIDE SEQUENCE</scope>
    <source>
        <strain evidence="2">NCAIM Y.01608</strain>
    </source>
</reference>
<dbReference type="Proteomes" id="UP000788993">
    <property type="component" value="Unassembled WGS sequence"/>
</dbReference>
<proteinExistence type="predicted"/>
<keyword evidence="1" id="KW-1133">Transmembrane helix</keyword>
<feature type="transmembrane region" description="Helical" evidence="1">
    <location>
        <begin position="26"/>
        <end position="45"/>
    </location>
</feature>
<accession>A0A9P8NSG1</accession>
<evidence type="ECO:0000313" key="2">
    <source>
        <dbReference type="EMBL" id="KAH3659618.1"/>
    </source>
</evidence>
<dbReference type="EMBL" id="JAEUBD010001504">
    <property type="protein sequence ID" value="KAH3659618.1"/>
    <property type="molecule type" value="Genomic_DNA"/>
</dbReference>
<evidence type="ECO:0000313" key="3">
    <source>
        <dbReference type="Proteomes" id="UP000788993"/>
    </source>
</evidence>
<name>A0A9P8NSG1_9ASCO</name>
<protein>
    <submittedName>
        <fullName evidence="2">Uncharacterized protein</fullName>
    </submittedName>
</protein>
<evidence type="ECO:0000256" key="1">
    <source>
        <dbReference type="SAM" id="Phobius"/>
    </source>
</evidence>
<sequence>MSVLPFCFACAVFVLSFNTFPSFLLTFILMTGFCFLCSVWVIGVASPRSLALNLNVMVAELGVFCCMFLRTGVFIGVRKMPFGGRFSFLGDEAGDDSTEVAESSSTLVSAVERSSADMSCWSRSCLLGMSSTTSLMFWLFLRSDCLLFWNQICTAFSVMSTLRAISILLILLGVFPFSNSACKIASSAGDVLLLLRLARRALSMSGSEDRNVETECEIKAKLLPSLGGDFAICVSGLCGVTANCLGGCARSAGVCENIGGGGGSTRFATGVTGLLYNGNELDRL</sequence>
<keyword evidence="1" id="KW-0472">Membrane</keyword>
<feature type="transmembrane region" description="Helical" evidence="1">
    <location>
        <begin position="57"/>
        <end position="77"/>
    </location>
</feature>
<reference evidence="2" key="2">
    <citation type="submission" date="2021-01" db="EMBL/GenBank/DDBJ databases">
        <authorList>
            <person name="Schikora-Tamarit M.A."/>
        </authorList>
    </citation>
    <scope>NUCLEOTIDE SEQUENCE</scope>
    <source>
        <strain evidence="2">NCAIM Y.01608</strain>
    </source>
</reference>
<gene>
    <name evidence="2" type="ORF">OGATHE_005663</name>
</gene>
<dbReference type="AlphaFoldDB" id="A0A9P8NSG1"/>